<comment type="caution">
    <text evidence="2">The sequence shown here is derived from an EMBL/GenBank/DDBJ whole genome shotgun (WGS) entry which is preliminary data.</text>
</comment>
<evidence type="ECO:0000313" key="3">
    <source>
        <dbReference type="Proteomes" id="UP000320176"/>
    </source>
</evidence>
<dbReference type="CDD" id="cd06260">
    <property type="entry name" value="DUF820-like"/>
    <property type="match status" value="1"/>
</dbReference>
<dbReference type="SUPFAM" id="SSF52980">
    <property type="entry name" value="Restriction endonuclease-like"/>
    <property type="match status" value="1"/>
</dbReference>
<gene>
    <name evidence="2" type="ORF">Pla52n_53730</name>
</gene>
<dbReference type="EMBL" id="SJPN01000007">
    <property type="protein sequence ID" value="TWT94552.1"/>
    <property type="molecule type" value="Genomic_DNA"/>
</dbReference>
<accession>A0A5C6A3S4</accession>
<evidence type="ECO:0000259" key="1">
    <source>
        <dbReference type="Pfam" id="PF05685"/>
    </source>
</evidence>
<keyword evidence="3" id="KW-1185">Reference proteome</keyword>
<proteinExistence type="predicted"/>
<evidence type="ECO:0000313" key="2">
    <source>
        <dbReference type="EMBL" id="TWT94552.1"/>
    </source>
</evidence>
<dbReference type="InterPro" id="IPR012296">
    <property type="entry name" value="Nuclease_put_TT1808"/>
</dbReference>
<dbReference type="InterPro" id="IPR011335">
    <property type="entry name" value="Restrct_endonuc-II-like"/>
</dbReference>
<dbReference type="RefSeq" id="WP_146522396.1">
    <property type="nucleotide sequence ID" value="NZ_CP151726.1"/>
</dbReference>
<sequence length="191" mass="21543">MTPAEKPGLRMTAQEYAEWERQQTERHEFYNGDVFSQAGGTRRHSLIGTNIASSINRVLRGHDCQVHGSDMRVHIKATGYQAYPDASVVCPPVEGDSDEVITNPVLLVEVLSTSTADFDRGGKFGHYRQIPSLKEYLIFWQDEPRVEQHTRTPDNLWLLREVVGIDQVLQLASLGLPFDLRDAYDKTDVGS</sequence>
<dbReference type="Proteomes" id="UP000320176">
    <property type="component" value="Unassembled WGS sequence"/>
</dbReference>
<feature type="domain" description="Putative restriction endonuclease" evidence="1">
    <location>
        <begin position="14"/>
        <end position="173"/>
    </location>
</feature>
<dbReference type="Gene3D" id="3.90.1570.10">
    <property type="entry name" value="tt1808, chain A"/>
    <property type="match status" value="1"/>
</dbReference>
<reference evidence="2 3" key="1">
    <citation type="submission" date="2019-02" db="EMBL/GenBank/DDBJ databases">
        <title>Deep-cultivation of Planctomycetes and their phenomic and genomic characterization uncovers novel biology.</title>
        <authorList>
            <person name="Wiegand S."/>
            <person name="Jogler M."/>
            <person name="Boedeker C."/>
            <person name="Pinto D."/>
            <person name="Vollmers J."/>
            <person name="Rivas-Marin E."/>
            <person name="Kohn T."/>
            <person name="Peeters S.H."/>
            <person name="Heuer A."/>
            <person name="Rast P."/>
            <person name="Oberbeckmann S."/>
            <person name="Bunk B."/>
            <person name="Jeske O."/>
            <person name="Meyerdierks A."/>
            <person name="Storesund J.E."/>
            <person name="Kallscheuer N."/>
            <person name="Luecker S."/>
            <person name="Lage O.M."/>
            <person name="Pohl T."/>
            <person name="Merkel B.J."/>
            <person name="Hornburger P."/>
            <person name="Mueller R.-W."/>
            <person name="Bruemmer F."/>
            <person name="Labrenz M."/>
            <person name="Spormann A.M."/>
            <person name="Op Den Camp H."/>
            <person name="Overmann J."/>
            <person name="Amann R."/>
            <person name="Jetten M.S.M."/>
            <person name="Mascher T."/>
            <person name="Medema M.H."/>
            <person name="Devos D.P."/>
            <person name="Kaster A.-K."/>
            <person name="Ovreas L."/>
            <person name="Rohde M."/>
            <person name="Galperin M.Y."/>
            <person name="Jogler C."/>
        </authorList>
    </citation>
    <scope>NUCLEOTIDE SEQUENCE [LARGE SCALE GENOMIC DNA]</scope>
    <source>
        <strain evidence="2 3">Pla52n</strain>
    </source>
</reference>
<dbReference type="PANTHER" id="PTHR36558:SF1">
    <property type="entry name" value="RESTRICTION ENDONUCLEASE DOMAIN-CONTAINING PROTEIN-RELATED"/>
    <property type="match status" value="1"/>
</dbReference>
<dbReference type="OrthoDB" id="9808428at2"/>
<dbReference type="AlphaFoldDB" id="A0A5C6A3S4"/>
<dbReference type="Pfam" id="PF05685">
    <property type="entry name" value="Uma2"/>
    <property type="match status" value="1"/>
</dbReference>
<dbReference type="InterPro" id="IPR008538">
    <property type="entry name" value="Uma2"/>
</dbReference>
<name>A0A5C6A3S4_9BACT</name>
<protein>
    <recommendedName>
        <fullName evidence="1">Putative restriction endonuclease domain-containing protein</fullName>
    </recommendedName>
</protein>
<organism evidence="2 3">
    <name type="scientific">Stieleria varia</name>
    <dbReference type="NCBI Taxonomy" id="2528005"/>
    <lineage>
        <taxon>Bacteria</taxon>
        <taxon>Pseudomonadati</taxon>
        <taxon>Planctomycetota</taxon>
        <taxon>Planctomycetia</taxon>
        <taxon>Pirellulales</taxon>
        <taxon>Pirellulaceae</taxon>
        <taxon>Stieleria</taxon>
    </lineage>
</organism>
<dbReference type="PANTHER" id="PTHR36558">
    <property type="entry name" value="GLR1098 PROTEIN"/>
    <property type="match status" value="1"/>
</dbReference>